<dbReference type="InterPro" id="IPR006680">
    <property type="entry name" value="Amidohydro-rel"/>
</dbReference>
<dbReference type="InterPro" id="IPR052358">
    <property type="entry name" value="Aro_Compnd_Degr_Hydrolases"/>
</dbReference>
<comment type="caution">
    <text evidence="2">The sequence shown here is derived from an EMBL/GenBank/DDBJ whole genome shotgun (WGS) entry which is preliminary data.</text>
</comment>
<dbReference type="PANTHER" id="PTHR35563">
    <property type="entry name" value="BARREL METAL-DEPENDENT HYDROLASE, PUTATIVE (AFU_ORTHOLOGUE AFUA_1G16240)-RELATED"/>
    <property type="match status" value="1"/>
</dbReference>
<organism evidence="2 3">
    <name type="scientific">Variovorax boronicumulans</name>
    <dbReference type="NCBI Taxonomy" id="436515"/>
    <lineage>
        <taxon>Bacteria</taxon>
        <taxon>Pseudomonadati</taxon>
        <taxon>Pseudomonadota</taxon>
        <taxon>Betaproteobacteria</taxon>
        <taxon>Burkholderiales</taxon>
        <taxon>Comamonadaceae</taxon>
        <taxon>Variovorax</taxon>
    </lineage>
</organism>
<evidence type="ECO:0000259" key="1">
    <source>
        <dbReference type="Pfam" id="PF04909"/>
    </source>
</evidence>
<protein>
    <submittedName>
        <fullName evidence="2">TIM-barrel fold metal-dependent hydrolase</fullName>
    </submittedName>
</protein>
<feature type="domain" description="Amidohydrolase-related" evidence="1">
    <location>
        <begin position="4"/>
        <end position="255"/>
    </location>
</feature>
<dbReference type="GO" id="GO:0016787">
    <property type="term" value="F:hydrolase activity"/>
    <property type="evidence" value="ECO:0007669"/>
    <property type="project" value="UniProtKB-KW"/>
</dbReference>
<dbReference type="Pfam" id="PF04909">
    <property type="entry name" value="Amidohydro_2"/>
    <property type="match status" value="1"/>
</dbReference>
<reference evidence="2" key="1">
    <citation type="submission" date="2023-07" db="EMBL/GenBank/DDBJ databases">
        <title>Sorghum-associated microbial communities from plants grown in Nebraska, USA.</title>
        <authorList>
            <person name="Schachtman D."/>
        </authorList>
    </citation>
    <scope>NUCLEOTIDE SEQUENCE</scope>
    <source>
        <strain evidence="2">DS2795</strain>
    </source>
</reference>
<sequence>MHIFDTSLPFAPGPVLTHTDASVEDYRLLQSRLGLERNVIVQPSSYGRDHRVLLRSLRASKGLARGVAVIDPSATPEELEVLRAHGVVGVRFNLVQAGATDESMLEDVARLVEPLSWHIQLHLAPADLIRLANRLIALPVPIVLDHFARLNVDALLAGEVKTTVSRMLRSNRVWLKLSAPYIASPRSSAYEDLDGFVRRLAASHLDRLLWGSDWPHVTEADKPDDAVLMNLFLRWFSEDEIRQVLVRNPKVLYGFF</sequence>
<dbReference type="EMBL" id="JAUSRR010000003">
    <property type="protein sequence ID" value="MDP9923253.1"/>
    <property type="molecule type" value="Genomic_DNA"/>
</dbReference>
<keyword evidence="2" id="KW-0378">Hydrolase</keyword>
<name>A0AAW8DUW0_9BURK</name>
<accession>A0AAW8DUW0</accession>
<evidence type="ECO:0000313" key="3">
    <source>
        <dbReference type="Proteomes" id="UP001244295"/>
    </source>
</evidence>
<dbReference type="RefSeq" id="WP_307636775.1">
    <property type="nucleotide sequence ID" value="NZ_JAUSRR010000003.1"/>
</dbReference>
<dbReference type="SUPFAM" id="SSF51556">
    <property type="entry name" value="Metallo-dependent hydrolases"/>
    <property type="match status" value="1"/>
</dbReference>
<dbReference type="Gene3D" id="3.20.20.140">
    <property type="entry name" value="Metal-dependent hydrolases"/>
    <property type="match status" value="1"/>
</dbReference>
<dbReference type="InterPro" id="IPR032466">
    <property type="entry name" value="Metal_Hydrolase"/>
</dbReference>
<proteinExistence type="predicted"/>
<evidence type="ECO:0000313" key="2">
    <source>
        <dbReference type="EMBL" id="MDP9923253.1"/>
    </source>
</evidence>
<dbReference type="AlphaFoldDB" id="A0AAW8DUW0"/>
<dbReference type="Proteomes" id="UP001244295">
    <property type="component" value="Unassembled WGS sequence"/>
</dbReference>
<dbReference type="PANTHER" id="PTHR35563:SF2">
    <property type="entry name" value="BARREL METAL-DEPENDENT HYDROLASE, PUTATIVE (AFU_ORTHOLOGUE AFUA_1G16240)-RELATED"/>
    <property type="match status" value="1"/>
</dbReference>
<gene>
    <name evidence="2" type="ORF">J2W25_002274</name>
</gene>